<protein>
    <recommendedName>
        <fullName evidence="1">Thaumarchaeal output domain-containing protein</fullName>
    </recommendedName>
</protein>
<reference evidence="2 3" key="1">
    <citation type="submission" date="2009-05" db="EMBL/GenBank/DDBJ databases">
        <authorList>
            <person name="Setubal J.C."/>
            <person name="Boyle S."/>
            <person name="Crasta O.R."/>
            <person name="Gillespie J.J."/>
            <person name="Kenyon R.W."/>
            <person name="Lu J."/>
            <person name="Mane S."/>
            <person name="Nagrani S."/>
            <person name="Shallom J.M."/>
            <person name="Shallom S."/>
            <person name="Shukla M."/>
            <person name="Snyder E.E."/>
            <person name="Sobral B.W."/>
            <person name="Wattam A.R."/>
            <person name="Will R."/>
            <person name="Williams K."/>
            <person name="Yoo H."/>
            <person name="Munk C."/>
            <person name="Tapia R."/>
            <person name="Green L."/>
            <person name="Rogers Y."/>
            <person name="Detter J.C."/>
            <person name="Bruce D."/>
            <person name="Brettin T.S."/>
            <person name="Tsolis R."/>
        </authorList>
    </citation>
    <scope>NUCLEOTIDE SEQUENCE [LARGE SCALE GENOMIC DNA]</scope>
    <source>
        <strain evidence="2 3">LMG 3301</strain>
    </source>
</reference>
<evidence type="ECO:0000259" key="1">
    <source>
        <dbReference type="Pfam" id="PF18551"/>
    </source>
</evidence>
<proteinExistence type="predicted"/>
<feature type="domain" description="Thaumarchaeal output" evidence="1">
    <location>
        <begin position="200"/>
        <end position="377"/>
    </location>
</feature>
<evidence type="ECO:0000313" key="2">
    <source>
        <dbReference type="EMBL" id="EEQ94299.1"/>
    </source>
</evidence>
<sequence length="509" mass="57269">MLFPIAVYMRSAISPPKRGEQRISGTCSGSVHLGCPNSRHRTGASLRPGQSHHVNHYELRMTLPTNGHERLAHGGFATPEQLANQIRAVWQDNGLTWKPTARWFPRMPAHLDEIFGLLFDTDADGHVDAILFADERRSSPLHNIRDFVGSLQSPLIDLKGRAGDFADAHFDLQEPRTWTETARRILKFRQQGDALTLQFRQSVDPEIQLLAHMYVSNKELRAMRYPLAPEAVCYPGFYSAGKIVPLAESLVLRGFLKRRFFDRLHECPNCHSRRLSVREECPSCRSADLRESPLIHHFHCATILPQEQFRQGMSLVCPKCQRQLRNYGKDYDRPGEAYTCNTCEATSSEVEVGFVCLDCNARTDGEAIQQVDLHSYLLTDAGAAFLEGRLSVTDSSLPVPLQREIDRINASAGANAALAEIRFADGEQVISVNGRPTFDKSRDLFFENLRNRLGVAASLFVDGDMAYLLAERFDAVLERELQDTVRSSEEVLRVKLSPVLTVKQRLGRG</sequence>
<gene>
    <name evidence="2" type="ORF">OINT_2001525</name>
</gene>
<dbReference type="HOGENOM" id="CLU_535103_0_0_5"/>
<name>C4WPV6_9HYPH</name>
<dbReference type="EMBL" id="ACQA01000002">
    <property type="protein sequence ID" value="EEQ94299.1"/>
    <property type="molecule type" value="Genomic_DNA"/>
</dbReference>
<dbReference type="InterPro" id="IPR040572">
    <property type="entry name" value="TackOD1"/>
</dbReference>
<dbReference type="AlphaFoldDB" id="C4WPV6"/>
<comment type="caution">
    <text evidence="2">The sequence shown here is derived from an EMBL/GenBank/DDBJ whole genome shotgun (WGS) entry which is preliminary data.</text>
</comment>
<evidence type="ECO:0000313" key="3">
    <source>
        <dbReference type="Proteomes" id="UP000004386"/>
    </source>
</evidence>
<accession>C4WPV6</accession>
<dbReference type="Pfam" id="PF18551">
    <property type="entry name" value="TackOD1"/>
    <property type="match status" value="1"/>
</dbReference>
<dbReference type="Proteomes" id="UP000004386">
    <property type="component" value="Unassembled WGS sequence"/>
</dbReference>
<organism evidence="2 3">
    <name type="scientific">Brucella intermedia LMG 3301</name>
    <dbReference type="NCBI Taxonomy" id="641118"/>
    <lineage>
        <taxon>Bacteria</taxon>
        <taxon>Pseudomonadati</taxon>
        <taxon>Pseudomonadota</taxon>
        <taxon>Alphaproteobacteria</taxon>
        <taxon>Hyphomicrobiales</taxon>
        <taxon>Brucellaceae</taxon>
        <taxon>Brucella/Ochrobactrum group</taxon>
        <taxon>Brucella</taxon>
    </lineage>
</organism>